<name>A0A1T3MZ53_9FLAO</name>
<evidence type="ECO:0000256" key="1">
    <source>
        <dbReference type="SAM" id="SignalP"/>
    </source>
</evidence>
<evidence type="ECO:0008006" key="4">
    <source>
        <dbReference type="Google" id="ProtNLM"/>
    </source>
</evidence>
<dbReference type="AlphaFoldDB" id="A0A1T3MZ53"/>
<keyword evidence="1" id="KW-0732">Signal</keyword>
<gene>
    <name evidence="2" type="ORF">BAZ10_18330</name>
</gene>
<accession>A0A1T3MZ53</accession>
<keyword evidence="3" id="KW-1185">Reference proteome</keyword>
<reference evidence="2 3" key="1">
    <citation type="submission" date="2016-06" db="EMBL/GenBank/DDBJ databases">
        <title>Revisiting the taxonomy of the Elizabethkingia Genus based on Whole-Genome Sequencing, Optical Mapping, and MALDI-TOF.</title>
        <authorList>
            <person name="Nicholson A.C."/>
        </authorList>
    </citation>
    <scope>NUCLEOTIDE SEQUENCE [LARGE SCALE GENOMIC DNA]</scope>
    <source>
        <strain evidence="2 3">G4070</strain>
    </source>
</reference>
<dbReference type="RefSeq" id="WP_078770511.1">
    <property type="nucleotide sequence ID" value="NZ_CBCSBR010000012.1"/>
</dbReference>
<protein>
    <recommendedName>
        <fullName evidence="4">Haem-binding uptake Tiki superfamily ChaN domain-containing protein</fullName>
    </recommendedName>
</protein>
<evidence type="ECO:0000313" key="2">
    <source>
        <dbReference type="EMBL" id="OPC69824.1"/>
    </source>
</evidence>
<feature type="chain" id="PRO_5013024234" description="Haem-binding uptake Tiki superfamily ChaN domain-containing protein" evidence="1">
    <location>
        <begin position="19"/>
        <end position="393"/>
    </location>
</feature>
<proteinExistence type="predicted"/>
<dbReference type="Proteomes" id="UP000190813">
    <property type="component" value="Unassembled WGS sequence"/>
</dbReference>
<comment type="caution">
    <text evidence="2">The sequence shown here is derived from an EMBL/GenBank/DDBJ whole genome shotgun (WGS) entry which is preliminary data.</text>
</comment>
<feature type="signal peptide" evidence="1">
    <location>
        <begin position="1"/>
        <end position="18"/>
    </location>
</feature>
<dbReference type="EMBL" id="MAHX01000002">
    <property type="protein sequence ID" value="OPC69824.1"/>
    <property type="molecule type" value="Genomic_DNA"/>
</dbReference>
<organism evidence="2 3">
    <name type="scientific">Elizabethkingia occulta</name>
    <dbReference type="NCBI Taxonomy" id="1867263"/>
    <lineage>
        <taxon>Bacteria</taxon>
        <taxon>Pseudomonadati</taxon>
        <taxon>Bacteroidota</taxon>
        <taxon>Flavobacteriia</taxon>
        <taxon>Flavobacteriales</taxon>
        <taxon>Weeksellaceae</taxon>
        <taxon>Elizabethkingia</taxon>
    </lineage>
</organism>
<sequence>MKKYIILCFLFFSFILFSQQNKDIVKESTYYFSLNQDQNFKGYGADFIMNKIIESQFFLIGEQHNIHSIETLITSLIPLFKENGYNHYITEIGPIAAKKLTELAESPLPLKDYYTKYSSQINLPPFGFFGTKEEEKTLQQLKKYSISLSGIDFESYGSYLFLIDELYKNSDKGKVSIDLYGKVYSFVESQYKNGKDNYNLHLMSHLLASKELKEFIMLSKNEINTPIITQFELSLNINHQITLGFWQRRVDNMKSNFARYYSDQSTKKPPVKAFIKLGAVHTARGTGFSGNLEVGNMIYELANVNRSKSFSIITFPRFVLNEKIGKVEDLVEDEDKELLKYTSLNQWTVIDLCKLEELSIQNSIKLSKDFINYIEKYDAIVIPPATKYSEKIY</sequence>
<evidence type="ECO:0000313" key="3">
    <source>
        <dbReference type="Proteomes" id="UP000190813"/>
    </source>
</evidence>